<reference evidence="8 9" key="1">
    <citation type="journal article" date="2020" name="Int. J. Syst. Evol. Microbiol.">
        <title>Description of Erysipelothrix piscisicarius sp. nov., an emergent fish pathogen, and assessment of virulence using a tiger barb (Puntigrus tetrazona) infection model.</title>
        <authorList>
            <person name="Pomaranski E.K."/>
            <person name="Griffin M.J."/>
            <person name="Camus A.C."/>
            <person name="Armwood A.R."/>
            <person name="Shelley J."/>
            <person name="Waldbieser G.C."/>
            <person name="LaFrentz B.R."/>
            <person name="Garcia J.C."/>
            <person name="Yanong R."/>
            <person name="Soto E."/>
        </authorList>
    </citation>
    <scope>NUCLEOTIDE SEQUENCE [LARGE SCALE GENOMIC DNA]</scope>
    <source>
        <strain evidence="8 9">15TAL0474</strain>
    </source>
</reference>
<dbReference type="GO" id="GO:0052873">
    <property type="term" value="F:FMN reductase (NADPH) activity"/>
    <property type="evidence" value="ECO:0007669"/>
    <property type="project" value="UniProtKB-EC"/>
</dbReference>
<dbReference type="Gene3D" id="3.40.109.10">
    <property type="entry name" value="NADH Oxidase"/>
    <property type="match status" value="1"/>
</dbReference>
<gene>
    <name evidence="8" type="ORF">EEI45_08505</name>
</gene>
<dbReference type="CDD" id="cd02146">
    <property type="entry name" value="NfsA-like"/>
    <property type="match status" value="1"/>
</dbReference>
<keyword evidence="3 5" id="KW-0288">FMN</keyword>
<protein>
    <submittedName>
        <fullName evidence="8">Oxygen-insensitive NADPH nitroreductase</fullName>
        <ecNumber evidence="8">1.5.1.38</ecNumber>
    </submittedName>
</protein>
<feature type="domain" description="Nitroreductase" evidence="7">
    <location>
        <begin position="11"/>
        <end position="164"/>
    </location>
</feature>
<dbReference type="RefSeq" id="WP_125164886.1">
    <property type="nucleotide sequence ID" value="NZ_CP034234.1"/>
</dbReference>
<proteinExistence type="inferred from homology"/>
<dbReference type="PIRSF" id="PIRSF005426">
    <property type="entry name" value="Frp"/>
    <property type="match status" value="1"/>
</dbReference>
<evidence type="ECO:0000259" key="7">
    <source>
        <dbReference type="Pfam" id="PF00881"/>
    </source>
</evidence>
<keyword evidence="9" id="KW-1185">Reference proteome</keyword>
<evidence type="ECO:0000313" key="8">
    <source>
        <dbReference type="EMBL" id="AZK44732.1"/>
    </source>
</evidence>
<feature type="region of interest" description="Disordered" evidence="6">
    <location>
        <begin position="229"/>
        <end position="249"/>
    </location>
</feature>
<dbReference type="SUPFAM" id="SSF55469">
    <property type="entry name" value="FMN-dependent nitroreductase-like"/>
    <property type="match status" value="1"/>
</dbReference>
<dbReference type="Proteomes" id="UP000278804">
    <property type="component" value="Chromosome"/>
</dbReference>
<keyword evidence="2 5" id="KW-0285">Flavoprotein</keyword>
<keyword evidence="5" id="KW-0521">NADP</keyword>
<sequence>MNNTIKQQLNHRTIRQFTDEPISQEIIDTLVSVAQATSTSNYMQSYSIISVTDKAKKKAIATIGAQPYIENVGHLFIFVIDQHRNGKIAHEGNIDDIEVLETFDRMMIGYTDAILAAQNTMLAIESLGMGGVFLGSILNDAQAIIDLLELPEYVFPVLGLGFGYPNQKPQLKPRMPQQLMHFENTYPNMDAITDAMRDYDETVTEYYDLRDANKRIDSFTNQIKQSMSRRHPGRMQLKDAMHKQKLGLK</sequence>
<dbReference type="KEGG" id="eri:EEI45_08505"/>
<dbReference type="EC" id="1.5.1.38" evidence="8"/>
<evidence type="ECO:0000256" key="4">
    <source>
        <dbReference type="ARBA" id="ARBA00023002"/>
    </source>
</evidence>
<evidence type="ECO:0000256" key="5">
    <source>
        <dbReference type="PIRNR" id="PIRNR005426"/>
    </source>
</evidence>
<evidence type="ECO:0000256" key="1">
    <source>
        <dbReference type="ARBA" id="ARBA00008366"/>
    </source>
</evidence>
<comment type="similarity">
    <text evidence="1 5">Belongs to the flavin oxidoreductase frp family.</text>
</comment>
<organism evidence="8 9">
    <name type="scientific">Erysipelothrix piscisicarius</name>
    <dbReference type="NCBI Taxonomy" id="2485784"/>
    <lineage>
        <taxon>Bacteria</taxon>
        <taxon>Bacillati</taxon>
        <taxon>Bacillota</taxon>
        <taxon>Erysipelotrichia</taxon>
        <taxon>Erysipelotrichales</taxon>
        <taxon>Erysipelotrichaceae</taxon>
        <taxon>Erysipelothrix</taxon>
    </lineage>
</organism>
<dbReference type="PANTHER" id="PTHR43425">
    <property type="entry name" value="OXYGEN-INSENSITIVE NADPH NITROREDUCTASE"/>
    <property type="match status" value="1"/>
</dbReference>
<dbReference type="NCBIfam" id="NF008033">
    <property type="entry name" value="PRK10765.1"/>
    <property type="match status" value="1"/>
</dbReference>
<dbReference type="AlphaFoldDB" id="A0A3S8RP74"/>
<dbReference type="Pfam" id="PF00881">
    <property type="entry name" value="Nitroreductase"/>
    <property type="match status" value="1"/>
</dbReference>
<evidence type="ECO:0000256" key="3">
    <source>
        <dbReference type="ARBA" id="ARBA00022643"/>
    </source>
</evidence>
<evidence type="ECO:0000313" key="9">
    <source>
        <dbReference type="Proteomes" id="UP000278804"/>
    </source>
</evidence>
<accession>A0A3S8RP74</accession>
<dbReference type="EMBL" id="CP034234">
    <property type="protein sequence ID" value="AZK44732.1"/>
    <property type="molecule type" value="Genomic_DNA"/>
</dbReference>
<evidence type="ECO:0000256" key="2">
    <source>
        <dbReference type="ARBA" id="ARBA00022630"/>
    </source>
</evidence>
<dbReference type="InterPro" id="IPR016446">
    <property type="entry name" value="Flavin_OxRdtase_Frp"/>
</dbReference>
<dbReference type="InterPro" id="IPR000415">
    <property type="entry name" value="Nitroreductase-like"/>
</dbReference>
<dbReference type="PANTHER" id="PTHR43425:SF3">
    <property type="entry name" value="NADPH-DEPENDENT OXIDOREDUCTASE"/>
    <property type="match status" value="1"/>
</dbReference>
<keyword evidence="4 5" id="KW-0560">Oxidoreductase</keyword>
<evidence type="ECO:0000256" key="6">
    <source>
        <dbReference type="SAM" id="MobiDB-lite"/>
    </source>
</evidence>
<name>A0A3S8RP74_9FIRM</name>
<dbReference type="InterPro" id="IPR029479">
    <property type="entry name" value="Nitroreductase"/>
</dbReference>